<protein>
    <submittedName>
        <fullName evidence="1">Uncharacterized protein</fullName>
    </submittedName>
</protein>
<sequence length="157" mass="18146">MAECIFKEVPEFYHKTHLLRRVAHVINFAAKSALATFGTNKEDEEEHELRTSMIDFCFIMSEPDRIYPCLILLVTDLLCGSEYPTLNSALPIYLILMKQLTIVQNSLYNQGQLIDQSRKIFGKLNQYLYLLALHTENVSNPCKNVPPWSRFSQKDTT</sequence>
<gene>
    <name evidence="1" type="ORF">VP01_135g2</name>
</gene>
<evidence type="ECO:0000313" key="1">
    <source>
        <dbReference type="EMBL" id="KNZ61766.1"/>
    </source>
</evidence>
<name>A0A0L6VLX1_9BASI</name>
<dbReference type="VEuPathDB" id="FungiDB:VP01_135g2"/>
<evidence type="ECO:0000313" key="2">
    <source>
        <dbReference type="Proteomes" id="UP000037035"/>
    </source>
</evidence>
<accession>A0A0L6VLX1</accession>
<proteinExistence type="predicted"/>
<reference evidence="1 2" key="1">
    <citation type="submission" date="2015-08" db="EMBL/GenBank/DDBJ databases">
        <title>Next Generation Sequencing and Analysis of the Genome of Puccinia sorghi L Schw, the Causal Agent of Maize Common Rust.</title>
        <authorList>
            <person name="Rochi L."/>
            <person name="Burguener G."/>
            <person name="Darino M."/>
            <person name="Turjanski A."/>
            <person name="Kreff E."/>
            <person name="Dieguez M.J."/>
            <person name="Sacco F."/>
        </authorList>
    </citation>
    <scope>NUCLEOTIDE SEQUENCE [LARGE SCALE GENOMIC DNA]</scope>
    <source>
        <strain evidence="1 2">RO10H11247</strain>
    </source>
</reference>
<dbReference type="EMBL" id="LAVV01003999">
    <property type="protein sequence ID" value="KNZ61766.1"/>
    <property type="molecule type" value="Genomic_DNA"/>
</dbReference>
<comment type="caution">
    <text evidence="1">The sequence shown here is derived from an EMBL/GenBank/DDBJ whole genome shotgun (WGS) entry which is preliminary data.</text>
</comment>
<dbReference type="OrthoDB" id="2350995at2759"/>
<dbReference type="Proteomes" id="UP000037035">
    <property type="component" value="Unassembled WGS sequence"/>
</dbReference>
<dbReference type="AlphaFoldDB" id="A0A0L6VLX1"/>
<keyword evidence="2" id="KW-1185">Reference proteome</keyword>
<organism evidence="1 2">
    <name type="scientific">Puccinia sorghi</name>
    <dbReference type="NCBI Taxonomy" id="27349"/>
    <lineage>
        <taxon>Eukaryota</taxon>
        <taxon>Fungi</taxon>
        <taxon>Dikarya</taxon>
        <taxon>Basidiomycota</taxon>
        <taxon>Pucciniomycotina</taxon>
        <taxon>Pucciniomycetes</taxon>
        <taxon>Pucciniales</taxon>
        <taxon>Pucciniaceae</taxon>
        <taxon>Puccinia</taxon>
    </lineage>
</organism>